<comment type="caution">
    <text evidence="3">The sequence shown here is derived from an EMBL/GenBank/DDBJ whole genome shotgun (WGS) entry which is preliminary data.</text>
</comment>
<accession>A0A4R1GQJ5</accession>
<evidence type="ECO:0000256" key="2">
    <source>
        <dbReference type="SAM" id="SignalP"/>
    </source>
</evidence>
<sequence length="127" mass="13466">MKKYVCASWVVLALSPLASPAMAGLGVLDRPEQAWECYAVSPAAWGRGHSASRNISVNIALNECSVRTPWGQACYIERCSNSRSVGEATLNSNGGEGKPEYMPAGESLDFSKADPQESLGGSLDATR</sequence>
<feature type="region of interest" description="Disordered" evidence="1">
    <location>
        <begin position="85"/>
        <end position="127"/>
    </location>
</feature>
<dbReference type="Proteomes" id="UP000294546">
    <property type="component" value="Unassembled WGS sequence"/>
</dbReference>
<proteinExistence type="predicted"/>
<dbReference type="AlphaFoldDB" id="A0A4R1GQJ5"/>
<keyword evidence="4" id="KW-1185">Reference proteome</keyword>
<evidence type="ECO:0000256" key="1">
    <source>
        <dbReference type="SAM" id="MobiDB-lite"/>
    </source>
</evidence>
<evidence type="ECO:0000313" key="4">
    <source>
        <dbReference type="Proteomes" id="UP000294546"/>
    </source>
</evidence>
<evidence type="ECO:0000313" key="3">
    <source>
        <dbReference type="EMBL" id="TCK08359.1"/>
    </source>
</evidence>
<keyword evidence="2" id="KW-0732">Signal</keyword>
<name>A0A4R1GQJ5_9GAMM</name>
<feature type="chain" id="PRO_5020484129" description="DUF4189 domain-containing protein" evidence="2">
    <location>
        <begin position="24"/>
        <end position="127"/>
    </location>
</feature>
<feature type="signal peptide" evidence="2">
    <location>
        <begin position="1"/>
        <end position="23"/>
    </location>
</feature>
<reference evidence="3 4" key="1">
    <citation type="submission" date="2019-03" db="EMBL/GenBank/DDBJ databases">
        <title>Genomic Encyclopedia of Archaeal and Bacterial Type Strains, Phase II (KMG-II): from individual species to whole genera.</title>
        <authorList>
            <person name="Goeker M."/>
        </authorList>
    </citation>
    <scope>NUCLEOTIDE SEQUENCE [LARGE SCALE GENOMIC DNA]</scope>
    <source>
        <strain evidence="3 4">DSM 27697</strain>
    </source>
</reference>
<evidence type="ECO:0008006" key="5">
    <source>
        <dbReference type="Google" id="ProtNLM"/>
    </source>
</evidence>
<gene>
    <name evidence="3" type="ORF">CLV83_0438</name>
</gene>
<organism evidence="3 4">
    <name type="scientific">Marinobacterium mangrovicola</name>
    <dbReference type="NCBI Taxonomy" id="1476959"/>
    <lineage>
        <taxon>Bacteria</taxon>
        <taxon>Pseudomonadati</taxon>
        <taxon>Pseudomonadota</taxon>
        <taxon>Gammaproteobacteria</taxon>
        <taxon>Oceanospirillales</taxon>
        <taxon>Oceanospirillaceae</taxon>
        <taxon>Marinobacterium</taxon>
    </lineage>
</organism>
<dbReference type="EMBL" id="SMFU01000007">
    <property type="protein sequence ID" value="TCK08359.1"/>
    <property type="molecule type" value="Genomic_DNA"/>
</dbReference>
<protein>
    <recommendedName>
        <fullName evidence="5">DUF4189 domain-containing protein</fullName>
    </recommendedName>
</protein>